<evidence type="ECO:0000259" key="1">
    <source>
        <dbReference type="Pfam" id="PF18480"/>
    </source>
</evidence>
<gene>
    <name evidence="2" type="ORF">AVDCRST_MAG77-3920</name>
</gene>
<dbReference type="EMBL" id="CADCTC010000208">
    <property type="protein sequence ID" value="CAA9281960.1"/>
    <property type="molecule type" value="Genomic_DNA"/>
</dbReference>
<proteinExistence type="predicted"/>
<sequence length="115" mass="12517">MALAFYFDHHFPQPVAEQLRARRVNVLTAVEDGAARLPDPELLDRATALARVLVTADADLLVEAAARQRAGTPFAGVVYVHQLDIAIGRCVEDLELVSRASEPADLDGQVLYLPL</sequence>
<feature type="domain" description="DUF5615" evidence="1">
    <location>
        <begin position="5"/>
        <end position="82"/>
    </location>
</feature>
<protein>
    <recommendedName>
        <fullName evidence="1">DUF5615 domain-containing protein</fullName>
    </recommendedName>
</protein>
<reference evidence="2" key="1">
    <citation type="submission" date="2020-02" db="EMBL/GenBank/DDBJ databases">
        <authorList>
            <person name="Meier V. D."/>
        </authorList>
    </citation>
    <scope>NUCLEOTIDE SEQUENCE</scope>
    <source>
        <strain evidence="2">AVDCRST_MAG77</strain>
    </source>
</reference>
<dbReference type="InterPro" id="IPR041049">
    <property type="entry name" value="DUF5615"/>
</dbReference>
<organism evidence="2">
    <name type="scientific">uncultured Chloroflexota bacterium</name>
    <dbReference type="NCBI Taxonomy" id="166587"/>
    <lineage>
        <taxon>Bacteria</taxon>
        <taxon>Bacillati</taxon>
        <taxon>Chloroflexota</taxon>
        <taxon>environmental samples</taxon>
    </lineage>
</organism>
<name>A0A6J4JLT2_9CHLR</name>
<dbReference type="AlphaFoldDB" id="A0A6J4JLT2"/>
<accession>A0A6J4JLT2</accession>
<evidence type="ECO:0000313" key="2">
    <source>
        <dbReference type="EMBL" id="CAA9281960.1"/>
    </source>
</evidence>
<dbReference type="Pfam" id="PF18480">
    <property type="entry name" value="DUF5615"/>
    <property type="match status" value="1"/>
</dbReference>